<evidence type="ECO:0000256" key="1">
    <source>
        <dbReference type="ARBA" id="ARBA00003999"/>
    </source>
</evidence>
<gene>
    <name evidence="4" type="primary">nrdI</name>
    <name evidence="6" type="ORF">GCM10023217_13740</name>
</gene>
<dbReference type="InterPro" id="IPR029039">
    <property type="entry name" value="Flavoprotein-like_sf"/>
</dbReference>
<dbReference type="Proteomes" id="UP001500822">
    <property type="component" value="Unassembled WGS sequence"/>
</dbReference>
<dbReference type="Gene3D" id="3.40.50.360">
    <property type="match status" value="1"/>
</dbReference>
<feature type="compositionally biased region" description="Polar residues" evidence="5">
    <location>
        <begin position="12"/>
        <end position="30"/>
    </location>
</feature>
<evidence type="ECO:0000256" key="4">
    <source>
        <dbReference type="HAMAP-Rule" id="MF_00128"/>
    </source>
</evidence>
<comment type="similarity">
    <text evidence="2 4">Belongs to the NrdI family.</text>
</comment>
<dbReference type="SUPFAM" id="SSF52218">
    <property type="entry name" value="Flavoproteins"/>
    <property type="match status" value="1"/>
</dbReference>
<dbReference type="InterPro" id="IPR004465">
    <property type="entry name" value="RNR_NrdI"/>
</dbReference>
<comment type="caution">
    <text evidence="6">The sequence shown here is derived from an EMBL/GenBank/DDBJ whole genome shotgun (WGS) entry which is preliminary data.</text>
</comment>
<dbReference type="NCBIfam" id="TIGR00333">
    <property type="entry name" value="nrdI"/>
    <property type="match status" value="1"/>
</dbReference>
<dbReference type="PANTHER" id="PTHR37297:SF1">
    <property type="entry name" value="PROTEIN NRDI"/>
    <property type="match status" value="1"/>
</dbReference>
<dbReference type="PANTHER" id="PTHR37297">
    <property type="entry name" value="PROTEIN NRDI"/>
    <property type="match status" value="1"/>
</dbReference>
<protein>
    <recommendedName>
        <fullName evidence="3 4">Protein NrdI</fullName>
    </recommendedName>
</protein>
<comment type="function">
    <text evidence="1 4">Probably involved in ribonucleotide reductase function.</text>
</comment>
<evidence type="ECO:0000256" key="3">
    <source>
        <dbReference type="ARBA" id="ARBA00020129"/>
    </source>
</evidence>
<organism evidence="6 7">
    <name type="scientific">Gordonia alkaliphila</name>
    <dbReference type="NCBI Taxonomy" id="1053547"/>
    <lineage>
        <taxon>Bacteria</taxon>
        <taxon>Bacillati</taxon>
        <taxon>Actinomycetota</taxon>
        <taxon>Actinomycetes</taxon>
        <taxon>Mycobacteriales</taxon>
        <taxon>Gordoniaceae</taxon>
        <taxon>Gordonia</taxon>
    </lineage>
</organism>
<keyword evidence="7" id="KW-1185">Reference proteome</keyword>
<dbReference type="HAMAP" id="MF_00128">
    <property type="entry name" value="NrdI"/>
    <property type="match status" value="1"/>
</dbReference>
<reference evidence="7" key="1">
    <citation type="journal article" date="2019" name="Int. J. Syst. Evol. Microbiol.">
        <title>The Global Catalogue of Microorganisms (GCM) 10K type strain sequencing project: providing services to taxonomists for standard genome sequencing and annotation.</title>
        <authorList>
            <consortium name="The Broad Institute Genomics Platform"/>
            <consortium name="The Broad Institute Genome Sequencing Center for Infectious Disease"/>
            <person name="Wu L."/>
            <person name="Ma J."/>
        </authorList>
    </citation>
    <scope>NUCLEOTIDE SEQUENCE [LARGE SCALE GENOMIC DNA]</scope>
    <source>
        <strain evidence="7">JCM 18077</strain>
    </source>
</reference>
<proteinExistence type="inferred from homology"/>
<evidence type="ECO:0000256" key="2">
    <source>
        <dbReference type="ARBA" id="ARBA00009942"/>
    </source>
</evidence>
<sequence length="187" mass="19664">MSVVASARDSVHTGSSSRGVGGAENTSESGESVGGELPLIVYFSSVSENTLRFVEKLGARSQRIPLHDPTGAFQVDEPYVLISPTYGGGKSIAAGRQSADGAQRSGGHVPKQVIRFLNNAHNRSLIRGVLAAGNTNFGEDFCVAGDIIAGKCQVPYLYRFELMGTSEDVERVRAGLAGFAASPAFTR</sequence>
<accession>A0ABP8Z402</accession>
<name>A0ABP8Z402_9ACTN</name>
<feature type="region of interest" description="Disordered" evidence="5">
    <location>
        <begin position="1"/>
        <end position="33"/>
    </location>
</feature>
<dbReference type="InterPro" id="IPR020852">
    <property type="entry name" value="RNR_Ib_NrdI_bac"/>
</dbReference>
<evidence type="ECO:0000256" key="5">
    <source>
        <dbReference type="SAM" id="MobiDB-lite"/>
    </source>
</evidence>
<dbReference type="Pfam" id="PF07972">
    <property type="entry name" value="Flavodoxin_NdrI"/>
    <property type="match status" value="1"/>
</dbReference>
<evidence type="ECO:0000313" key="6">
    <source>
        <dbReference type="EMBL" id="GAA4745755.1"/>
    </source>
</evidence>
<evidence type="ECO:0000313" key="7">
    <source>
        <dbReference type="Proteomes" id="UP001500822"/>
    </source>
</evidence>
<dbReference type="EMBL" id="BAABIE010000005">
    <property type="protein sequence ID" value="GAA4745755.1"/>
    <property type="molecule type" value="Genomic_DNA"/>
</dbReference>